<name>A0ABR3GVD5_9PEZI</name>
<comment type="caution">
    <text evidence="1">The sequence shown here is derived from an EMBL/GenBank/DDBJ whole genome shotgun (WGS) entry which is preliminary data.</text>
</comment>
<proteinExistence type="predicted"/>
<dbReference type="Proteomes" id="UP001447188">
    <property type="component" value="Unassembled WGS sequence"/>
</dbReference>
<dbReference type="EMBL" id="JBBBZM010000007">
    <property type="protein sequence ID" value="KAL0639898.1"/>
    <property type="molecule type" value="Genomic_DNA"/>
</dbReference>
<evidence type="ECO:0000313" key="2">
    <source>
        <dbReference type="Proteomes" id="UP001447188"/>
    </source>
</evidence>
<evidence type="ECO:0000313" key="1">
    <source>
        <dbReference type="EMBL" id="KAL0639898.1"/>
    </source>
</evidence>
<accession>A0ABR3GVD5</accession>
<sequence>MENDPDDEFIPHPTTVAKLRADLLKLEDSLNGRILTLQALEIALQDHLRYRKNTIMCIKRLQAMKFADFSAYIDMLIVKRDKATEEIREYLDMMEETRKGILNVVHGRTCTQAELAFAEGRF</sequence>
<gene>
    <name evidence="1" type="ORF">Q9L58_000989</name>
</gene>
<organism evidence="1 2">
    <name type="scientific">Discina gigas</name>
    <dbReference type="NCBI Taxonomy" id="1032678"/>
    <lineage>
        <taxon>Eukaryota</taxon>
        <taxon>Fungi</taxon>
        <taxon>Dikarya</taxon>
        <taxon>Ascomycota</taxon>
        <taxon>Pezizomycotina</taxon>
        <taxon>Pezizomycetes</taxon>
        <taxon>Pezizales</taxon>
        <taxon>Discinaceae</taxon>
        <taxon>Discina</taxon>
    </lineage>
</organism>
<keyword evidence="2" id="KW-1185">Reference proteome</keyword>
<reference evidence="1 2" key="1">
    <citation type="submission" date="2024-02" db="EMBL/GenBank/DDBJ databases">
        <title>Discinaceae phylogenomics.</title>
        <authorList>
            <person name="Dirks A.C."/>
            <person name="James T.Y."/>
        </authorList>
    </citation>
    <scope>NUCLEOTIDE SEQUENCE [LARGE SCALE GENOMIC DNA]</scope>
    <source>
        <strain evidence="1 2">ACD0624</strain>
    </source>
</reference>
<protein>
    <submittedName>
        <fullName evidence="1">Uncharacterized protein</fullName>
    </submittedName>
</protein>